<proteinExistence type="predicted"/>
<organism evidence="1 2">
    <name type="scientific">Thermococcus siculi</name>
    <dbReference type="NCBI Taxonomy" id="72803"/>
    <lineage>
        <taxon>Archaea</taxon>
        <taxon>Methanobacteriati</taxon>
        <taxon>Methanobacteriota</taxon>
        <taxon>Thermococci</taxon>
        <taxon>Thermococcales</taxon>
        <taxon>Thermococcaceae</taxon>
        <taxon>Thermococcus</taxon>
    </lineage>
</organism>
<name>A0A2Z2MN93_9EURY</name>
<sequence>MEVSIQNLRNEVYKLLLGQSGPITLMLLDDSGIISKRGQVKNITWVQNGGLIFTTISLTIGSTKVKTTRTIYYWPNATDAYRLIEDINTLINARSRGNTNPEIDWILNQKVAELKEALNVIIINTTTWEIPTESPEPSPINPKPPITILSTEISGGSKMNLENLEATTSQDDWIRMLAIKTGEENEGTLEIKDIHVEPINITSDYVTYRVVVYVKNNMDDSTPVEVLVEGTKLSDYQSIFIYPKSTITVTSVPSGKVYGDKWVTVSGTIKVTYTLQKDTQEPNNVGPTSEKREIIKSYSKTIHLEDIDPNKIYLDIKPQDANHDGIIETGEDVTFKIIVRNDNKANIGGTCTLNVEYPISSSDRETKDYITSINVPAGQVVEKEFEERTSYHWEGTFHYEGHCVFGQYFKNMTGSLTVVEDGISGGMDIKVRHDPESPQEDQVVKFVVDVSNNYASSKEVEVRLLIDNTLIDSVKGKVDPQKERTFVLEWSAVAGDHDWRIEVWEDGKLEASRSEGITVSGAPSNPLFNVEWEVYPQILYGGGTVFFKIYAWNFMENPLNVSFTSADTIHFKVITNEETVIKEFNSYVPEGGVKYNVANFTYTFYGVGNYTFILTADWGSETHTRTARVEVKPTGNILASMDCNPTTVPLDSSTTCTIHLGLKNADTVTLNLEEVDFGGRKVWPTGPSSVRVNKQTMTLTPTTMQGDLTITININDELADYYFGHWGYTHKLLETHSYRIEAYLEGLSYPVSDVITITGKEEDWKDKATSLGADFVGGSIVAVAAGSNPISLTFVATFIGGVATTEYVVKPLGTFLWDLWGEYYWGIHEPGEEENDNNSIIGG</sequence>
<dbReference type="Gene3D" id="2.60.40.10">
    <property type="entry name" value="Immunoglobulins"/>
    <property type="match status" value="1"/>
</dbReference>
<protein>
    <submittedName>
        <fullName evidence="1">Uncharacterized protein</fullName>
    </submittedName>
</protein>
<dbReference type="AlphaFoldDB" id="A0A2Z2MN93"/>
<dbReference type="KEGG" id="tsl:A3L11_06545"/>
<evidence type="ECO:0000313" key="1">
    <source>
        <dbReference type="EMBL" id="ASJ08901.1"/>
    </source>
</evidence>
<gene>
    <name evidence="1" type="ORF">A3L11_06545</name>
</gene>
<dbReference type="EMBL" id="CP015103">
    <property type="protein sequence ID" value="ASJ08901.1"/>
    <property type="molecule type" value="Genomic_DNA"/>
</dbReference>
<dbReference type="InterPro" id="IPR013783">
    <property type="entry name" value="Ig-like_fold"/>
</dbReference>
<evidence type="ECO:0000313" key="2">
    <source>
        <dbReference type="Proteomes" id="UP000250125"/>
    </source>
</evidence>
<dbReference type="Proteomes" id="UP000250125">
    <property type="component" value="Chromosome"/>
</dbReference>
<keyword evidence="2" id="KW-1185">Reference proteome</keyword>
<reference evidence="1 2" key="1">
    <citation type="submission" date="2016-04" db="EMBL/GenBank/DDBJ databases">
        <title>Complete genome sequence of Thermococcus siculi type strain RG-20.</title>
        <authorList>
            <person name="Oger P.M."/>
        </authorList>
    </citation>
    <scope>NUCLEOTIDE SEQUENCE [LARGE SCALE GENOMIC DNA]</scope>
    <source>
        <strain evidence="1 2">RG-20</strain>
    </source>
</reference>
<accession>A0A2Z2MN93</accession>